<evidence type="ECO:0000259" key="8">
    <source>
        <dbReference type="PROSITE" id="PS51101"/>
    </source>
</evidence>
<proteinExistence type="predicted"/>
<keyword evidence="7" id="KW-0418">Kinase</keyword>
<dbReference type="Pfam" id="PF03830">
    <property type="entry name" value="PTSIIB_sorb"/>
    <property type="match status" value="1"/>
</dbReference>
<accession>A0A2K2H970</accession>
<keyword evidence="5" id="KW-0808">Transferase</keyword>
<dbReference type="SUPFAM" id="SSF52728">
    <property type="entry name" value="PTS IIb component"/>
    <property type="match status" value="1"/>
</dbReference>
<dbReference type="GO" id="GO:0016301">
    <property type="term" value="F:kinase activity"/>
    <property type="evidence" value="ECO:0007669"/>
    <property type="project" value="UniProtKB-KW"/>
</dbReference>
<comment type="caution">
    <text evidence="9">The sequence shown here is derived from an EMBL/GenBank/DDBJ whole genome shotgun (WGS) entry which is preliminary data.</text>
</comment>
<comment type="subcellular location">
    <subcellularLocation>
        <location evidence="1">Cytoplasm</location>
    </subcellularLocation>
</comment>
<evidence type="ECO:0000313" key="10">
    <source>
        <dbReference type="Proteomes" id="UP000236340"/>
    </source>
</evidence>
<evidence type="ECO:0000256" key="3">
    <source>
        <dbReference type="ARBA" id="ARBA00022490"/>
    </source>
</evidence>
<evidence type="ECO:0000256" key="4">
    <source>
        <dbReference type="ARBA" id="ARBA00022597"/>
    </source>
</evidence>
<keyword evidence="3" id="KW-0963">Cytoplasm</keyword>
<dbReference type="InterPro" id="IPR036667">
    <property type="entry name" value="PTS_IIB_sorbose-sp_sf"/>
</dbReference>
<dbReference type="Proteomes" id="UP000236340">
    <property type="component" value="Unassembled WGS sequence"/>
</dbReference>
<dbReference type="Gene3D" id="3.40.35.10">
    <property type="entry name" value="Phosphotransferase system, sorbose subfamily IIB component"/>
    <property type="match status" value="1"/>
</dbReference>
<gene>
    <name evidence="9" type="ORF">C2E25_10670</name>
</gene>
<dbReference type="GO" id="GO:0009401">
    <property type="term" value="P:phosphoenolpyruvate-dependent sugar phosphotransferase system"/>
    <property type="evidence" value="ECO:0007669"/>
    <property type="project" value="UniProtKB-KW"/>
</dbReference>
<keyword evidence="6" id="KW-0598">Phosphotransferase system</keyword>
<keyword evidence="2" id="KW-0813">Transport</keyword>
<evidence type="ECO:0000256" key="2">
    <source>
        <dbReference type="ARBA" id="ARBA00022448"/>
    </source>
</evidence>
<dbReference type="AlphaFoldDB" id="A0A2K2H970"/>
<protein>
    <recommendedName>
        <fullName evidence="8">PTS EIIB type-4 domain-containing protein</fullName>
    </recommendedName>
</protein>
<organism evidence="9 10">
    <name type="scientific">Geothermobacter hydrogeniphilus</name>
    <dbReference type="NCBI Taxonomy" id="1969733"/>
    <lineage>
        <taxon>Bacteria</taxon>
        <taxon>Pseudomonadati</taxon>
        <taxon>Thermodesulfobacteriota</taxon>
        <taxon>Desulfuromonadia</taxon>
        <taxon>Desulfuromonadales</taxon>
        <taxon>Geothermobacteraceae</taxon>
        <taxon>Geothermobacter</taxon>
    </lineage>
</organism>
<dbReference type="PROSITE" id="PS51101">
    <property type="entry name" value="PTS_EIIB_TYPE_4"/>
    <property type="match status" value="1"/>
</dbReference>
<dbReference type="RefSeq" id="WP_103115730.1">
    <property type="nucleotide sequence ID" value="NZ_PPFX01000023.1"/>
</dbReference>
<dbReference type="OrthoDB" id="9788818at2"/>
<name>A0A2K2H970_9BACT</name>
<keyword evidence="4" id="KW-0762">Sugar transport</keyword>
<evidence type="ECO:0000256" key="6">
    <source>
        <dbReference type="ARBA" id="ARBA00022683"/>
    </source>
</evidence>
<feature type="domain" description="PTS EIIB type-4" evidence="8">
    <location>
        <begin position="1"/>
        <end position="162"/>
    </location>
</feature>
<dbReference type="InterPro" id="IPR004720">
    <property type="entry name" value="PTS_IIB_sorbose-sp"/>
</dbReference>
<evidence type="ECO:0000256" key="5">
    <source>
        <dbReference type="ARBA" id="ARBA00022679"/>
    </source>
</evidence>
<sequence length="162" mass="17743">MSVVLARIDNRLIHGQVLEAWVPHTQADCIVVASDKVAGEPLRRAVMTASVPKNIKLVIGGLTELAELVRQGVFSARRVLLLFETSADALQGHRLGLPFDRLNLGNMHAGAGKLRCSCTISLDDDDIVNLRCLEEEQGVQIVSQCIPADRERPWRKLVQTGA</sequence>
<dbReference type="GO" id="GO:0005737">
    <property type="term" value="C:cytoplasm"/>
    <property type="evidence" value="ECO:0007669"/>
    <property type="project" value="UniProtKB-SubCell"/>
</dbReference>
<reference evidence="9 10" key="1">
    <citation type="journal article" date="2018" name="Genome Announc.">
        <title>Genome Sequence of Geothermobacter sp. HR-1 Iron Reducer from the Loihi Seamount.</title>
        <authorList>
            <person name="Smith H."/>
            <person name="Abuyen K."/>
            <person name="Tremblay J."/>
            <person name="Savalia P."/>
            <person name="Perez-Rodriguez I."/>
            <person name="Emerson D."/>
            <person name="Tully B."/>
            <person name="Amend J."/>
        </authorList>
    </citation>
    <scope>NUCLEOTIDE SEQUENCE [LARGE SCALE GENOMIC DNA]</scope>
    <source>
        <strain evidence="9 10">HR-1</strain>
    </source>
</reference>
<dbReference type="GO" id="GO:0008982">
    <property type="term" value="F:protein-N(PI)-phosphohistidine-sugar phosphotransferase activity"/>
    <property type="evidence" value="ECO:0007669"/>
    <property type="project" value="InterPro"/>
</dbReference>
<dbReference type="EMBL" id="PPFX01000023">
    <property type="protein sequence ID" value="PNU19770.1"/>
    <property type="molecule type" value="Genomic_DNA"/>
</dbReference>
<evidence type="ECO:0000313" key="9">
    <source>
        <dbReference type="EMBL" id="PNU19770.1"/>
    </source>
</evidence>
<evidence type="ECO:0000256" key="1">
    <source>
        <dbReference type="ARBA" id="ARBA00004496"/>
    </source>
</evidence>
<evidence type="ECO:0000256" key="7">
    <source>
        <dbReference type="ARBA" id="ARBA00022777"/>
    </source>
</evidence>